<dbReference type="Proteomes" id="UP001064206">
    <property type="component" value="Chromosome"/>
</dbReference>
<dbReference type="EMBL" id="CP104450">
    <property type="protein sequence ID" value="UXE36457.1"/>
    <property type="molecule type" value="Genomic_DNA"/>
</dbReference>
<evidence type="ECO:0000256" key="1">
    <source>
        <dbReference type="SAM" id="Phobius"/>
    </source>
</evidence>
<keyword evidence="1" id="KW-1133">Transmembrane helix</keyword>
<proteinExistence type="predicted"/>
<gene>
    <name evidence="2" type="ORF">N2J37_18070</name>
</gene>
<accession>A0A9Q9JD42</accession>
<name>A0A9Q9JD42_RAOOR</name>
<feature type="transmembrane region" description="Helical" evidence="1">
    <location>
        <begin position="6"/>
        <end position="27"/>
    </location>
</feature>
<keyword evidence="1" id="KW-0812">Transmembrane</keyword>
<evidence type="ECO:0000313" key="3">
    <source>
        <dbReference type="Proteomes" id="UP001064206"/>
    </source>
</evidence>
<evidence type="ECO:0000313" key="2">
    <source>
        <dbReference type="EMBL" id="UXE36457.1"/>
    </source>
</evidence>
<organism evidence="2 3">
    <name type="scientific">Raoultella ornithinolytica</name>
    <name type="common">Klebsiella ornithinolytica</name>
    <dbReference type="NCBI Taxonomy" id="54291"/>
    <lineage>
        <taxon>Bacteria</taxon>
        <taxon>Pseudomonadati</taxon>
        <taxon>Pseudomonadota</taxon>
        <taxon>Gammaproteobacteria</taxon>
        <taxon>Enterobacterales</taxon>
        <taxon>Enterobacteriaceae</taxon>
        <taxon>Klebsiella/Raoultella group</taxon>
        <taxon>Raoultella</taxon>
    </lineage>
</organism>
<reference evidence="2" key="1">
    <citation type="submission" date="2022-09" db="EMBL/GenBank/DDBJ databases">
        <title>Multidrug resistance Raoultella ornithinolytica Strain MQB_Silv_108.</title>
        <authorList>
            <person name="Quintela-Baluja M."/>
        </authorList>
    </citation>
    <scope>NUCLEOTIDE SEQUENCE</scope>
    <source>
        <strain evidence="2">MQB_Silv_108</strain>
    </source>
</reference>
<dbReference type="AlphaFoldDB" id="A0A9Q9JD42"/>
<sequence>MEIGSVTDMISSFCNLVMAISAAYAAYNAKKWFNRKTTENAHIQAIKLKDDVEKYLWDISNNYWSISSKIHAFKAMPTSEKADDAYDDAMEMGVKITTINQLKIEMVKIERLGVIITNKEILTNSIALCLEFYSSASAIYRHHYECLSGEFSTPEDIYRELITNLPNLKNKATKQYDNLLNQDFNKIFKAVS</sequence>
<keyword evidence="1" id="KW-0472">Membrane</keyword>
<dbReference type="RefSeq" id="WP_260990220.1">
    <property type="nucleotide sequence ID" value="NZ_CP104450.1"/>
</dbReference>
<protein>
    <submittedName>
        <fullName evidence="2">Uncharacterized protein</fullName>
    </submittedName>
</protein>